<dbReference type="OrthoDB" id="10457322at2759"/>
<protein>
    <submittedName>
        <fullName evidence="1">Uncharacterized protein</fullName>
    </submittedName>
</protein>
<sequence length="209" mass="24504">MYIYFNHFTSCVVSYRIKISKSLFISEFTRLRSHAQEIRKMKFVKPLNLFKEMRRIKPSRCGRLLGLCINDKHVDLAMSDSDNISAVPLSLSCSELIQMISKHNLTGFVVDYPHRRSFKRIEGMDKIVTDFINDLCKTRKFQGLKYTYWTAQIATKHMDFVIKHNVEFILENLNLPNLEPKEMVDKFVAARLLQVIVFSSLLQNLTRSF</sequence>
<dbReference type="PANTHER" id="PTHR33317:SF1">
    <property type="entry name" value="POLYNUCLEOTIDYL TRANSFERASE, RIBONUCLEASE H-LIKE SUPERFAMILY PROTEIN"/>
    <property type="match status" value="1"/>
</dbReference>
<reference evidence="2" key="1">
    <citation type="journal article" date="2019" name="Gigascience">
        <title>De novo genome assembly of the endangered Acer yangbiense, a plant species with extremely small populations endemic to Yunnan Province, China.</title>
        <authorList>
            <person name="Yang J."/>
            <person name="Wariss H.M."/>
            <person name="Tao L."/>
            <person name="Zhang R."/>
            <person name="Yun Q."/>
            <person name="Hollingsworth P."/>
            <person name="Dao Z."/>
            <person name="Luo G."/>
            <person name="Guo H."/>
            <person name="Ma Y."/>
            <person name="Sun W."/>
        </authorList>
    </citation>
    <scope>NUCLEOTIDE SEQUENCE [LARGE SCALE GENOMIC DNA]</scope>
    <source>
        <strain evidence="2">cv. Malutang</strain>
    </source>
</reference>
<dbReference type="Proteomes" id="UP000323000">
    <property type="component" value="Chromosome 3"/>
</dbReference>
<organism evidence="1 2">
    <name type="scientific">Acer yangbiense</name>
    <dbReference type="NCBI Taxonomy" id="1000413"/>
    <lineage>
        <taxon>Eukaryota</taxon>
        <taxon>Viridiplantae</taxon>
        <taxon>Streptophyta</taxon>
        <taxon>Embryophyta</taxon>
        <taxon>Tracheophyta</taxon>
        <taxon>Spermatophyta</taxon>
        <taxon>Magnoliopsida</taxon>
        <taxon>eudicotyledons</taxon>
        <taxon>Gunneridae</taxon>
        <taxon>Pentapetalae</taxon>
        <taxon>rosids</taxon>
        <taxon>malvids</taxon>
        <taxon>Sapindales</taxon>
        <taxon>Sapindaceae</taxon>
        <taxon>Hippocastanoideae</taxon>
        <taxon>Acereae</taxon>
        <taxon>Acer</taxon>
    </lineage>
</organism>
<evidence type="ECO:0000313" key="1">
    <source>
        <dbReference type="EMBL" id="TXG65831.1"/>
    </source>
</evidence>
<dbReference type="InterPro" id="IPR005227">
    <property type="entry name" value="YqgF"/>
</dbReference>
<evidence type="ECO:0000313" key="2">
    <source>
        <dbReference type="Proteomes" id="UP000323000"/>
    </source>
</evidence>
<comment type="caution">
    <text evidence="1">The sequence shown here is derived from an EMBL/GenBank/DDBJ whole genome shotgun (WGS) entry which is preliminary data.</text>
</comment>
<keyword evidence="2" id="KW-1185">Reference proteome</keyword>
<accession>A0A5C7I9L5</accession>
<proteinExistence type="predicted"/>
<dbReference type="GO" id="GO:0000967">
    <property type="term" value="P:rRNA 5'-end processing"/>
    <property type="evidence" value="ECO:0007669"/>
    <property type="project" value="TreeGrafter"/>
</dbReference>
<name>A0A5C7I9L5_9ROSI</name>
<dbReference type="PANTHER" id="PTHR33317">
    <property type="entry name" value="POLYNUCLEOTIDYL TRANSFERASE, RIBONUCLEASE H-LIKE SUPERFAMILY PROTEIN"/>
    <property type="match status" value="1"/>
</dbReference>
<dbReference type="AlphaFoldDB" id="A0A5C7I9L5"/>
<gene>
    <name evidence="1" type="ORF">EZV62_007106</name>
</gene>
<dbReference type="EMBL" id="VAHF01000003">
    <property type="protein sequence ID" value="TXG65831.1"/>
    <property type="molecule type" value="Genomic_DNA"/>
</dbReference>